<dbReference type="InterPro" id="IPR036213">
    <property type="entry name" value="Calpain_III_sf"/>
</dbReference>
<dbReference type="InterPro" id="IPR007330">
    <property type="entry name" value="MIT_dom"/>
</dbReference>
<dbReference type="PANTHER" id="PTHR46143">
    <property type="entry name" value="CALPAIN-7"/>
    <property type="match status" value="1"/>
</dbReference>
<evidence type="ECO:0000259" key="7">
    <source>
        <dbReference type="PROSITE" id="PS50203"/>
    </source>
</evidence>
<dbReference type="CDD" id="cd00044">
    <property type="entry name" value="CysPc"/>
    <property type="match status" value="1"/>
</dbReference>
<accession>A0ABM1MPA1</accession>
<feature type="domain" description="Calpain catalytic" evidence="7">
    <location>
        <begin position="223"/>
        <end position="526"/>
    </location>
</feature>
<evidence type="ECO:0000313" key="8">
    <source>
        <dbReference type="Proteomes" id="UP000695000"/>
    </source>
</evidence>
<evidence type="ECO:0000256" key="2">
    <source>
        <dbReference type="ARBA" id="ARBA00022670"/>
    </source>
</evidence>
<dbReference type="Gene3D" id="2.60.120.380">
    <property type="match status" value="2"/>
</dbReference>
<keyword evidence="8" id="KW-1185">Reference proteome</keyword>
<dbReference type="SMART" id="SM00745">
    <property type="entry name" value="MIT"/>
    <property type="match status" value="2"/>
</dbReference>
<feature type="active site" evidence="5">
    <location>
        <position position="444"/>
    </location>
</feature>
<protein>
    <submittedName>
        <fullName evidence="9">Calpain-7-like</fullName>
    </submittedName>
</protein>
<name>A0ABM1MPA1_NICVS</name>
<reference evidence="9" key="1">
    <citation type="submission" date="2025-08" db="UniProtKB">
        <authorList>
            <consortium name="RefSeq"/>
        </authorList>
    </citation>
    <scope>IDENTIFICATION</scope>
    <source>
        <tissue evidence="9">Whole Larva</tissue>
    </source>
</reference>
<comment type="similarity">
    <text evidence="1">Belongs to the peptidase C2 family.</text>
</comment>
<evidence type="ECO:0000313" key="9">
    <source>
        <dbReference type="RefSeq" id="XP_017776401.1"/>
    </source>
</evidence>
<evidence type="ECO:0000256" key="1">
    <source>
        <dbReference type="ARBA" id="ARBA00007623"/>
    </source>
</evidence>
<dbReference type="SMART" id="SM00720">
    <property type="entry name" value="calpain_III"/>
    <property type="match status" value="1"/>
</dbReference>
<dbReference type="InterPro" id="IPR038765">
    <property type="entry name" value="Papain-like_cys_pep_sf"/>
</dbReference>
<evidence type="ECO:0000256" key="4">
    <source>
        <dbReference type="ARBA" id="ARBA00022807"/>
    </source>
</evidence>
<dbReference type="PANTHER" id="PTHR46143:SF1">
    <property type="entry name" value="CALPAIN-7"/>
    <property type="match status" value="1"/>
</dbReference>
<organism evidence="8 9">
    <name type="scientific">Nicrophorus vespilloides</name>
    <name type="common">Boreal carrion beetle</name>
    <dbReference type="NCBI Taxonomy" id="110193"/>
    <lineage>
        <taxon>Eukaryota</taxon>
        <taxon>Metazoa</taxon>
        <taxon>Ecdysozoa</taxon>
        <taxon>Arthropoda</taxon>
        <taxon>Hexapoda</taxon>
        <taxon>Insecta</taxon>
        <taxon>Pterygota</taxon>
        <taxon>Neoptera</taxon>
        <taxon>Endopterygota</taxon>
        <taxon>Coleoptera</taxon>
        <taxon>Polyphaga</taxon>
        <taxon>Staphyliniformia</taxon>
        <taxon>Silphidae</taxon>
        <taxon>Nicrophorinae</taxon>
        <taxon>Nicrophorus</taxon>
    </lineage>
</organism>
<evidence type="ECO:0000256" key="3">
    <source>
        <dbReference type="ARBA" id="ARBA00022801"/>
    </source>
</evidence>
<dbReference type="PROSITE" id="PS50203">
    <property type="entry name" value="CALPAIN_CAT"/>
    <property type="match status" value="1"/>
</dbReference>
<dbReference type="GeneID" id="108562535"/>
<keyword evidence="2 5" id="KW-0645">Protease</keyword>
<dbReference type="InterPro" id="IPR022682">
    <property type="entry name" value="Calpain_domain_III"/>
</dbReference>
<dbReference type="InterPro" id="IPR022683">
    <property type="entry name" value="Calpain_III"/>
</dbReference>
<dbReference type="Gene3D" id="3.90.70.10">
    <property type="entry name" value="Cysteine proteinases"/>
    <property type="match status" value="1"/>
</dbReference>
<gene>
    <name evidence="9" type="primary">LOC108562535</name>
</gene>
<dbReference type="Pfam" id="PF01067">
    <property type="entry name" value="Calpain_III"/>
    <property type="match status" value="1"/>
</dbReference>
<dbReference type="InterPro" id="IPR022684">
    <property type="entry name" value="Calpain_cysteine_protease"/>
</dbReference>
<dbReference type="Pfam" id="PF04212">
    <property type="entry name" value="MIT"/>
    <property type="match status" value="1"/>
</dbReference>
<dbReference type="SUPFAM" id="SSF49758">
    <property type="entry name" value="Calpain large subunit, middle domain (domain III)"/>
    <property type="match status" value="2"/>
</dbReference>
<dbReference type="SUPFAM" id="SSF116846">
    <property type="entry name" value="MIT domain"/>
    <property type="match status" value="2"/>
</dbReference>
<dbReference type="SMART" id="SM00230">
    <property type="entry name" value="CysPc"/>
    <property type="match status" value="1"/>
</dbReference>
<dbReference type="PRINTS" id="PR00704">
    <property type="entry name" value="CALPAIN"/>
</dbReference>
<dbReference type="SUPFAM" id="SSF54001">
    <property type="entry name" value="Cysteine proteinases"/>
    <property type="match status" value="1"/>
</dbReference>
<dbReference type="RefSeq" id="XP_017776401.1">
    <property type="nucleotide sequence ID" value="XM_017920912.1"/>
</dbReference>
<keyword evidence="4 5" id="KW-0788">Thiol protease</keyword>
<sequence length="801" mass="91152">MSSPSQFLEDAIESAKRAVQFDSDGKAEPAAYFYNVAARLLLKAAEASENADKSESLKVKAQEYEARAQSLQELQNQSGEDFHEDMHKQRVRQFRFLIQQALDADGADLKSTAIELYTNAIEFVTNYPDLMQNEIKDLVLQALERAEELKGIKKESPTAETSPVRRTAPSLHRGSSAHLQVSGNKDVYTEEEKRVLFHTSRINNIDYVPFMSIDLKERFQYAFPFTDKNGHLALSPKQRKDFCKWIRPEEICSEPCIVLGQYPDYFSIKQTVVSDCSFVASLAVSASYEKRFGKKLVTPIIYPRDKNKKPMYNPFGKYMVKLHLNGVTRKVIIDDQLPMNRYGQLLCSYSSNKSEFWISLLEKAYMKVMGGYDFPGSNSNIDLHALTGWIPERISIRMKDADFNRDALFNTLESRLSKGDVLLTVATGIMSDSEADRTGLVATHAYAVMDIRSVNGVRLFKLKNPWSHLRWRGNYSELDVRHWTPELQNTLSYDPHSAAQFDNGVFWIDYDSICAFFEVFYMNWNPELFKFTYCIHQEWKAGVGPIKDIYTIGSNPQFSLSVSGEASGAVWILLTRHIMDIEDFKENHEYITLIVYKGNGKRIYYPMDPPPYIDGVRINSPHYLCKIILSPGMSRNYTLVVSQYEKTATIYYTLRAFATCPFSLNKIIDPYKFKKEVCGEWRGVTAGGCGNHQATYRNNPRIKIEIESNSNENCLFVELKGPKQYQIGFDLTITTLADDSVTAPFKTISSGPYRTGIVVLDLDNVPAGSLTLTPSTYLPNQEGPFILTVKCSNAVQVYREK</sequence>
<evidence type="ECO:0000256" key="6">
    <source>
        <dbReference type="SAM" id="MobiDB-lite"/>
    </source>
</evidence>
<feature type="active site" evidence="5">
    <location>
        <position position="464"/>
    </location>
</feature>
<feature type="active site" evidence="5">
    <location>
        <position position="276"/>
    </location>
</feature>
<evidence type="ECO:0000256" key="5">
    <source>
        <dbReference type="PROSITE-ProRule" id="PRU00239"/>
    </source>
</evidence>
<keyword evidence="3 5" id="KW-0378">Hydrolase</keyword>
<proteinExistence type="inferred from homology"/>
<feature type="region of interest" description="Disordered" evidence="6">
    <location>
        <begin position="151"/>
        <end position="183"/>
    </location>
</feature>
<dbReference type="InterPro" id="IPR001300">
    <property type="entry name" value="Peptidase_C2_calpain_cat"/>
</dbReference>
<dbReference type="InterPro" id="IPR051297">
    <property type="entry name" value="PalB/RIM13"/>
</dbReference>
<dbReference type="InterPro" id="IPR036181">
    <property type="entry name" value="MIT_dom_sf"/>
</dbReference>
<dbReference type="Pfam" id="PF00648">
    <property type="entry name" value="Peptidase_C2"/>
    <property type="match status" value="1"/>
</dbReference>
<dbReference type="Proteomes" id="UP000695000">
    <property type="component" value="Unplaced"/>
</dbReference>
<dbReference type="Gene3D" id="1.20.58.80">
    <property type="entry name" value="Phosphotransferase system, lactose/cellobiose-type IIA subunit"/>
    <property type="match status" value="2"/>
</dbReference>